<comment type="caution">
    <text evidence="6">The sequence shown here is derived from an EMBL/GenBank/DDBJ whole genome shotgun (WGS) entry which is preliminary data.</text>
</comment>
<dbReference type="STRING" id="183478.A0A364N8R2"/>
<dbReference type="InterPro" id="IPR003953">
    <property type="entry name" value="FAD-dep_OxRdtase_2_FAD-bd"/>
</dbReference>
<dbReference type="Gene3D" id="3.90.700.10">
    <property type="entry name" value="Succinate dehydrogenase/fumarate reductase flavoprotein, catalytic domain"/>
    <property type="match status" value="1"/>
</dbReference>
<evidence type="ECO:0000259" key="5">
    <source>
        <dbReference type="Pfam" id="PF00890"/>
    </source>
</evidence>
<dbReference type="InterPro" id="IPR027477">
    <property type="entry name" value="Succ_DH/fumarate_Rdtase_cat_sf"/>
</dbReference>
<dbReference type="AlphaFoldDB" id="A0A364N8R2"/>
<evidence type="ECO:0000313" key="6">
    <source>
        <dbReference type="EMBL" id="RAR13587.1"/>
    </source>
</evidence>
<keyword evidence="4" id="KW-0560">Oxidoreductase</keyword>
<evidence type="ECO:0000313" key="7">
    <source>
        <dbReference type="Proteomes" id="UP000249619"/>
    </source>
</evidence>
<sequence>MQITPEQVATPTHKAIVVGAGIAGLCAAPQLLECGIAVTVIDSADQPGGNCRYASPDTYVADAGDEIPNASLSDAVRWRTTESAILTEDLISTNTTRSPMITNFLRNFGLDITDASQLHANHLLKIRNMPPTALSGPYMVRTLCSAVQTRKGFSLRLKCTMTGFLMTDLHVVGVECEANNGTERLYGPVVFATRGFGCDRDLVAQYCPAFTDLPTSNILGPLRHTPLITIGAKMVEMNKVQLYPIGYHDQLFPKSWQKSLIPETLLQDGALLLHGGTTIINGLGTRAEIAKDIMSHPKSLKNRAI</sequence>
<keyword evidence="2" id="KW-0285">Flavoprotein</keyword>
<dbReference type="GO" id="GO:0016491">
    <property type="term" value="F:oxidoreductase activity"/>
    <property type="evidence" value="ECO:0007669"/>
    <property type="project" value="UniProtKB-KW"/>
</dbReference>
<feature type="domain" description="FAD-dependent oxidoreductase 2 FAD-binding" evidence="5">
    <location>
        <begin position="15"/>
        <end position="274"/>
    </location>
</feature>
<dbReference type="Pfam" id="PF00890">
    <property type="entry name" value="FAD_binding_2"/>
    <property type="match status" value="1"/>
</dbReference>
<dbReference type="InterPro" id="IPR050315">
    <property type="entry name" value="FAD-oxidoreductase_2"/>
</dbReference>
<dbReference type="InterPro" id="IPR036188">
    <property type="entry name" value="FAD/NAD-bd_sf"/>
</dbReference>
<proteinExistence type="predicted"/>
<dbReference type="PANTHER" id="PTHR43400:SF7">
    <property type="entry name" value="FAD-DEPENDENT OXIDOREDUCTASE 2 FAD BINDING DOMAIN-CONTAINING PROTEIN"/>
    <property type="match status" value="1"/>
</dbReference>
<dbReference type="PANTHER" id="PTHR43400">
    <property type="entry name" value="FUMARATE REDUCTASE"/>
    <property type="match status" value="1"/>
</dbReference>
<keyword evidence="7" id="KW-1185">Reference proteome</keyword>
<evidence type="ECO:0000256" key="1">
    <source>
        <dbReference type="ARBA" id="ARBA00001974"/>
    </source>
</evidence>
<dbReference type="OrthoDB" id="10252157at2759"/>
<reference evidence="7" key="1">
    <citation type="submission" date="2018-05" db="EMBL/GenBank/DDBJ databases">
        <title>Draft genome sequence of Stemphylium lycopersici strain CIDEFI 213.</title>
        <authorList>
            <person name="Medina R."/>
            <person name="Franco M.E.E."/>
            <person name="Lucentini C.G."/>
            <person name="Saparrat M.C.N."/>
            <person name="Balatti P.A."/>
        </authorList>
    </citation>
    <scope>NUCLEOTIDE SEQUENCE [LARGE SCALE GENOMIC DNA]</scope>
    <source>
        <strain evidence="7">CIDEFI 213</strain>
    </source>
</reference>
<dbReference type="Proteomes" id="UP000249619">
    <property type="component" value="Unassembled WGS sequence"/>
</dbReference>
<comment type="cofactor">
    <cofactor evidence="1">
        <name>FAD</name>
        <dbReference type="ChEBI" id="CHEBI:57692"/>
    </cofactor>
</comment>
<name>A0A364N8R2_STELY</name>
<dbReference type="Gene3D" id="3.50.50.60">
    <property type="entry name" value="FAD/NAD(P)-binding domain"/>
    <property type="match status" value="1"/>
</dbReference>
<protein>
    <submittedName>
        <fullName evidence="6">Flavocytochrome c</fullName>
    </submittedName>
</protein>
<keyword evidence="3" id="KW-0274">FAD</keyword>
<evidence type="ECO:0000256" key="2">
    <source>
        <dbReference type="ARBA" id="ARBA00022630"/>
    </source>
</evidence>
<organism evidence="6 7">
    <name type="scientific">Stemphylium lycopersici</name>
    <name type="common">Tomato gray leaf spot disease fungus</name>
    <name type="synonym">Thyrospora lycopersici</name>
    <dbReference type="NCBI Taxonomy" id="183478"/>
    <lineage>
        <taxon>Eukaryota</taxon>
        <taxon>Fungi</taxon>
        <taxon>Dikarya</taxon>
        <taxon>Ascomycota</taxon>
        <taxon>Pezizomycotina</taxon>
        <taxon>Dothideomycetes</taxon>
        <taxon>Pleosporomycetidae</taxon>
        <taxon>Pleosporales</taxon>
        <taxon>Pleosporineae</taxon>
        <taxon>Pleosporaceae</taxon>
        <taxon>Stemphylium</taxon>
    </lineage>
</organism>
<accession>A0A364N8R2</accession>
<gene>
    <name evidence="6" type="ORF">DDE83_003044</name>
</gene>
<dbReference type="SUPFAM" id="SSF51905">
    <property type="entry name" value="FAD/NAD(P)-binding domain"/>
    <property type="match status" value="1"/>
</dbReference>
<evidence type="ECO:0000256" key="3">
    <source>
        <dbReference type="ARBA" id="ARBA00022827"/>
    </source>
</evidence>
<evidence type="ECO:0000256" key="4">
    <source>
        <dbReference type="ARBA" id="ARBA00023002"/>
    </source>
</evidence>
<dbReference type="EMBL" id="QGDH01000033">
    <property type="protein sequence ID" value="RAR13587.1"/>
    <property type="molecule type" value="Genomic_DNA"/>
</dbReference>